<keyword evidence="3" id="KW-1185">Reference proteome</keyword>
<feature type="region of interest" description="Disordered" evidence="1">
    <location>
        <begin position="113"/>
        <end position="184"/>
    </location>
</feature>
<gene>
    <name evidence="2" type="ORF">CSSPJE1EN2_LOCUS13916</name>
</gene>
<proteinExistence type="predicted"/>
<protein>
    <submittedName>
        <fullName evidence="2">Uncharacterized protein</fullName>
    </submittedName>
</protein>
<dbReference type="Proteomes" id="UP001497522">
    <property type="component" value="Chromosome 2"/>
</dbReference>
<organism evidence="2 3">
    <name type="scientific">Sphagnum jensenii</name>
    <dbReference type="NCBI Taxonomy" id="128206"/>
    <lineage>
        <taxon>Eukaryota</taxon>
        <taxon>Viridiplantae</taxon>
        <taxon>Streptophyta</taxon>
        <taxon>Embryophyta</taxon>
        <taxon>Bryophyta</taxon>
        <taxon>Sphagnophytina</taxon>
        <taxon>Sphagnopsida</taxon>
        <taxon>Sphagnales</taxon>
        <taxon>Sphagnaceae</taxon>
        <taxon>Sphagnum</taxon>
    </lineage>
</organism>
<dbReference type="EMBL" id="OZ023703">
    <property type="protein sequence ID" value="CAK9871248.1"/>
    <property type="molecule type" value="Genomic_DNA"/>
</dbReference>
<sequence>MARVVGVGLQWSRVVVTRQFNVIVTYVGNKAWLNFWKEARQNKDSKMFTLLRGTIPRVSTKLEAVSNLTAKESSRRFGVGLEDHNVYVKDNTKQNRMLPLIFELTKHMGVSGENARNLGKQHSGASLSGYPGGKSDDKRPANPNGKTQIPGDGNHEDKEGEESEFPSSNPSKLPAEPPLDTKSNKSLTVTVIPESGGTFHQQSTNNLAYPEGPIQHAAIVPWLQFKFEMLGDYDDRRITTTTTQCNLGGGEPKYPDLDCGYYHDNITISLNFEKPKAARLKSATVDATNSSKRTISTTFTGSRSSANQISGQFGGTFQIPIVDIGVQAQGNVSRIGTVGDSDSLANSNETLNNLFCGFYVNPAELEGNLIYNFLHPDNMGELLLKNCKQFLHSGTC</sequence>
<evidence type="ECO:0000256" key="1">
    <source>
        <dbReference type="SAM" id="MobiDB-lite"/>
    </source>
</evidence>
<evidence type="ECO:0000313" key="2">
    <source>
        <dbReference type="EMBL" id="CAK9871248.1"/>
    </source>
</evidence>
<name>A0ABP1B7U2_9BRYO</name>
<evidence type="ECO:0000313" key="3">
    <source>
        <dbReference type="Proteomes" id="UP001497522"/>
    </source>
</evidence>
<reference evidence="2 3" key="1">
    <citation type="submission" date="2024-03" db="EMBL/GenBank/DDBJ databases">
        <authorList>
            <consortium name="ELIXIR-Norway"/>
            <consortium name="Elixir Norway"/>
        </authorList>
    </citation>
    <scope>NUCLEOTIDE SEQUENCE [LARGE SCALE GENOMIC DNA]</scope>
</reference>
<accession>A0ABP1B7U2</accession>